<dbReference type="CDD" id="cd00592">
    <property type="entry name" value="HTH_MerR-like"/>
    <property type="match status" value="1"/>
</dbReference>
<dbReference type="PANTHER" id="PTHR30204">
    <property type="entry name" value="REDOX-CYCLING DRUG-SENSING TRANSCRIPTIONAL ACTIVATOR SOXR"/>
    <property type="match status" value="1"/>
</dbReference>
<dbReference type="SMART" id="SM00422">
    <property type="entry name" value="HTH_MERR"/>
    <property type="match status" value="1"/>
</dbReference>
<dbReference type="Gene3D" id="1.10.1660.10">
    <property type="match status" value="1"/>
</dbReference>
<reference evidence="4 5" key="1">
    <citation type="submission" date="2024-10" db="EMBL/GenBank/DDBJ databases">
        <title>The Natural Products Discovery Center: Release of the First 8490 Sequenced Strains for Exploring Actinobacteria Biosynthetic Diversity.</title>
        <authorList>
            <person name="Kalkreuter E."/>
            <person name="Kautsar S.A."/>
            <person name="Yang D."/>
            <person name="Bader C.D."/>
            <person name="Teijaro C.N."/>
            <person name="Fluegel L."/>
            <person name="Davis C.M."/>
            <person name="Simpson J.R."/>
            <person name="Lauterbach L."/>
            <person name="Steele A.D."/>
            <person name="Gui C."/>
            <person name="Meng S."/>
            <person name="Li G."/>
            <person name="Viehrig K."/>
            <person name="Ye F."/>
            <person name="Su P."/>
            <person name="Kiefer A.F."/>
            <person name="Nichols A."/>
            <person name="Cepeda A.J."/>
            <person name="Yan W."/>
            <person name="Fan B."/>
            <person name="Jiang Y."/>
            <person name="Adhikari A."/>
            <person name="Zheng C.-J."/>
            <person name="Schuster L."/>
            <person name="Cowan T.M."/>
            <person name="Smanski M.J."/>
            <person name="Chevrette M.G."/>
            <person name="De Carvalho L.P.S."/>
            <person name="Shen B."/>
        </authorList>
    </citation>
    <scope>NUCLEOTIDE SEQUENCE [LARGE SCALE GENOMIC DNA]</scope>
    <source>
        <strain evidence="4 5">NPDC049639</strain>
    </source>
</reference>
<dbReference type="PANTHER" id="PTHR30204:SF89">
    <property type="entry name" value="HTH MERR-TYPE DOMAIN-CONTAINING PROTEIN"/>
    <property type="match status" value="1"/>
</dbReference>
<evidence type="ECO:0000313" key="4">
    <source>
        <dbReference type="EMBL" id="MFI7589262.1"/>
    </source>
</evidence>
<dbReference type="InterPro" id="IPR009061">
    <property type="entry name" value="DNA-bd_dom_put_sf"/>
</dbReference>
<protein>
    <submittedName>
        <fullName evidence="4">MerR family transcriptional regulator</fullName>
    </submittedName>
</protein>
<feature type="region of interest" description="Disordered" evidence="2">
    <location>
        <begin position="94"/>
        <end position="126"/>
    </location>
</feature>
<proteinExistence type="predicted"/>
<gene>
    <name evidence="4" type="ORF">ACIB24_19525</name>
</gene>
<evidence type="ECO:0000313" key="5">
    <source>
        <dbReference type="Proteomes" id="UP001612915"/>
    </source>
</evidence>
<evidence type="ECO:0000259" key="3">
    <source>
        <dbReference type="PROSITE" id="PS50937"/>
    </source>
</evidence>
<dbReference type="Pfam" id="PF13411">
    <property type="entry name" value="MerR_1"/>
    <property type="match status" value="1"/>
</dbReference>
<organism evidence="4 5">
    <name type="scientific">Spongisporangium articulatum</name>
    <dbReference type="NCBI Taxonomy" id="3362603"/>
    <lineage>
        <taxon>Bacteria</taxon>
        <taxon>Bacillati</taxon>
        <taxon>Actinomycetota</taxon>
        <taxon>Actinomycetes</taxon>
        <taxon>Kineosporiales</taxon>
        <taxon>Kineosporiaceae</taxon>
        <taxon>Spongisporangium</taxon>
    </lineage>
</organism>
<dbReference type="InterPro" id="IPR000551">
    <property type="entry name" value="MerR-type_HTH_dom"/>
</dbReference>
<evidence type="ECO:0000256" key="1">
    <source>
        <dbReference type="ARBA" id="ARBA00023125"/>
    </source>
</evidence>
<keyword evidence="1" id="KW-0238">DNA-binding</keyword>
<accession>A0ABW8AUE5</accession>
<name>A0ABW8AUE5_9ACTN</name>
<dbReference type="RefSeq" id="WP_398283795.1">
    <property type="nucleotide sequence ID" value="NZ_JBITLV010000007.1"/>
</dbReference>
<comment type="caution">
    <text evidence="4">The sequence shown here is derived from an EMBL/GenBank/DDBJ whole genome shotgun (WGS) entry which is preliminary data.</text>
</comment>
<dbReference type="PROSITE" id="PS50937">
    <property type="entry name" value="HTH_MERR_2"/>
    <property type="match status" value="1"/>
</dbReference>
<sequence length="250" mass="27251">MSPARGEGARASGPASMNIGAVLALLRPDFPDISISKIRFLEDQGLVEPERTASGYRKFSPADVDRLRYVLGVQRDHYLPLRVIRDHLERLDQGLEPPVTRGGPRAPRLVSSSEQHEPEPPQERRLSRAQLLASAQIDEALLADLESHGLVSPRTGTPGTPSAGYDEDAVLIAATARQLADFGIGARHLRSFRSAADREAGLVEQVVNPVRHQRNPESAARAEELGRELTALCLRLHAVLVKTALDRAGH</sequence>
<dbReference type="SUPFAM" id="SSF46955">
    <property type="entry name" value="Putative DNA-binding domain"/>
    <property type="match status" value="1"/>
</dbReference>
<evidence type="ECO:0000256" key="2">
    <source>
        <dbReference type="SAM" id="MobiDB-lite"/>
    </source>
</evidence>
<dbReference type="EMBL" id="JBITLV010000007">
    <property type="protein sequence ID" value="MFI7589262.1"/>
    <property type="molecule type" value="Genomic_DNA"/>
</dbReference>
<dbReference type="Proteomes" id="UP001612915">
    <property type="component" value="Unassembled WGS sequence"/>
</dbReference>
<dbReference type="InterPro" id="IPR047057">
    <property type="entry name" value="MerR_fam"/>
</dbReference>
<keyword evidence="5" id="KW-1185">Reference proteome</keyword>
<feature type="domain" description="HTH merR-type" evidence="3">
    <location>
        <begin position="32"/>
        <end position="90"/>
    </location>
</feature>
<feature type="compositionally biased region" description="Basic and acidic residues" evidence="2">
    <location>
        <begin position="114"/>
        <end position="126"/>
    </location>
</feature>